<dbReference type="PANTHER" id="PTHR23146:SF0">
    <property type="entry name" value="RNA POLYMERASE-ASSOCIATED PROTEIN LEO1"/>
    <property type="match status" value="1"/>
</dbReference>
<dbReference type="EMBL" id="JANCYW010000007">
    <property type="protein sequence ID" value="KAK4536164.1"/>
    <property type="molecule type" value="Genomic_DNA"/>
</dbReference>
<dbReference type="GO" id="GO:0016593">
    <property type="term" value="C:Cdc73/Paf1 complex"/>
    <property type="evidence" value="ECO:0007669"/>
    <property type="project" value="InterPro"/>
</dbReference>
<feature type="compositionally biased region" description="Basic and acidic residues" evidence="1">
    <location>
        <begin position="365"/>
        <end position="375"/>
    </location>
</feature>
<dbReference type="Pfam" id="PF04004">
    <property type="entry name" value="Leo1"/>
    <property type="match status" value="1"/>
</dbReference>
<dbReference type="PANTHER" id="PTHR23146">
    <property type="entry name" value="LEO1 PROTEIN"/>
    <property type="match status" value="1"/>
</dbReference>
<accession>A0AAV9IVJ7</accession>
<dbReference type="GO" id="GO:1990269">
    <property type="term" value="F:RNA polymerase II C-terminal domain phosphoserine binding"/>
    <property type="evidence" value="ECO:0007669"/>
    <property type="project" value="TreeGrafter"/>
</dbReference>
<proteinExistence type="predicted"/>
<evidence type="ECO:0000256" key="1">
    <source>
        <dbReference type="SAM" id="MobiDB-lite"/>
    </source>
</evidence>
<sequence>MSESQAPTGKSLGQDLDAIFGSSSSSGGSGSEDESEHEREQAIASAARDAAAVEGAVPVDGRGDVVGASDALQADGTVPREVYQALRESIPPQSEWSRYYLLRLPHKFIGVEPLDRQLQHSRASDHPFQAPRMIRWRRHPSTGALESNTRLVRWSDGSLTLHIGASVSLVVRERPLDGPDALLFRPQPTSHRRRSWWGCGGRVDTELRVKMDARAMSMMLAGQKANAPSVLRRARRDRHGTAERRIRTAALTRAPELEEKALLDMEAQRQRAQQRIEAQRRRREQRWYEMNRAAERWGSGGSARVERVSRTAVAAAAAAIGAGSEEESASEASARTSSDEEDVLNNPQFGRRARPARTEDDELDRLEAMLEGAKDTEEEEEEEGKEPQEGAVPIGKRRRVVQAEEEEEEEA</sequence>
<dbReference type="Proteomes" id="UP001301350">
    <property type="component" value="Unassembled WGS sequence"/>
</dbReference>
<dbReference type="InterPro" id="IPR007149">
    <property type="entry name" value="Leo1"/>
</dbReference>
<keyword evidence="3" id="KW-1185">Reference proteome</keyword>
<name>A0AAV9IVJ7_CYACA</name>
<dbReference type="GO" id="GO:0006368">
    <property type="term" value="P:transcription elongation by RNA polymerase II"/>
    <property type="evidence" value="ECO:0007669"/>
    <property type="project" value="InterPro"/>
</dbReference>
<comment type="caution">
    <text evidence="2">The sequence shown here is derived from an EMBL/GenBank/DDBJ whole genome shotgun (WGS) entry which is preliminary data.</text>
</comment>
<evidence type="ECO:0000313" key="3">
    <source>
        <dbReference type="Proteomes" id="UP001301350"/>
    </source>
</evidence>
<dbReference type="GO" id="GO:0032968">
    <property type="term" value="P:positive regulation of transcription elongation by RNA polymerase II"/>
    <property type="evidence" value="ECO:0007669"/>
    <property type="project" value="TreeGrafter"/>
</dbReference>
<evidence type="ECO:0008006" key="4">
    <source>
        <dbReference type="Google" id="ProtNLM"/>
    </source>
</evidence>
<feature type="region of interest" description="Disordered" evidence="1">
    <location>
        <begin position="319"/>
        <end position="411"/>
    </location>
</feature>
<dbReference type="AlphaFoldDB" id="A0AAV9IVJ7"/>
<evidence type="ECO:0000313" key="2">
    <source>
        <dbReference type="EMBL" id="KAK4536164.1"/>
    </source>
</evidence>
<feature type="region of interest" description="Disordered" evidence="1">
    <location>
        <begin position="1"/>
        <end position="49"/>
    </location>
</feature>
<protein>
    <recommendedName>
        <fullName evidence="4">RNA polymerase-associated protein LEO1</fullName>
    </recommendedName>
</protein>
<reference evidence="2 3" key="1">
    <citation type="submission" date="2022-07" db="EMBL/GenBank/DDBJ databases">
        <title>Genome-wide signatures of adaptation to extreme environments.</title>
        <authorList>
            <person name="Cho C.H."/>
            <person name="Yoon H.S."/>
        </authorList>
    </citation>
    <scope>NUCLEOTIDE SEQUENCE [LARGE SCALE GENOMIC DNA]</scope>
    <source>
        <strain evidence="2 3">DBV 063 E5</strain>
    </source>
</reference>
<gene>
    <name evidence="2" type="ORF">CDCA_CDCA07G2189</name>
</gene>
<organism evidence="2 3">
    <name type="scientific">Cyanidium caldarium</name>
    <name type="common">Red alga</name>
    <dbReference type="NCBI Taxonomy" id="2771"/>
    <lineage>
        <taxon>Eukaryota</taxon>
        <taxon>Rhodophyta</taxon>
        <taxon>Bangiophyceae</taxon>
        <taxon>Cyanidiales</taxon>
        <taxon>Cyanidiaceae</taxon>
        <taxon>Cyanidium</taxon>
    </lineage>
</organism>